<evidence type="ECO:0000313" key="1">
    <source>
        <dbReference type="EMBL" id="GGA90071.1"/>
    </source>
</evidence>
<comment type="caution">
    <text evidence="1">The sequence shown here is derived from an EMBL/GenBank/DDBJ whole genome shotgun (WGS) entry which is preliminary data.</text>
</comment>
<reference evidence="1" key="2">
    <citation type="submission" date="2020-09" db="EMBL/GenBank/DDBJ databases">
        <authorList>
            <person name="Sun Q."/>
            <person name="Zhou Y."/>
        </authorList>
    </citation>
    <scope>NUCLEOTIDE SEQUENCE</scope>
    <source>
        <strain evidence="1">CGMCC 1.15448</strain>
    </source>
</reference>
<reference evidence="1" key="1">
    <citation type="journal article" date="2014" name="Int. J. Syst. Evol. Microbiol.">
        <title>Complete genome sequence of Corynebacterium casei LMG S-19264T (=DSM 44701T), isolated from a smear-ripened cheese.</title>
        <authorList>
            <consortium name="US DOE Joint Genome Institute (JGI-PGF)"/>
            <person name="Walter F."/>
            <person name="Albersmeier A."/>
            <person name="Kalinowski J."/>
            <person name="Ruckert C."/>
        </authorList>
    </citation>
    <scope>NUCLEOTIDE SEQUENCE</scope>
    <source>
        <strain evidence="1">CGMCC 1.15448</strain>
    </source>
</reference>
<accession>A0A8J2UA46</accession>
<organism evidence="1 2">
    <name type="scientific">Puia dinghuensis</name>
    <dbReference type="NCBI Taxonomy" id="1792502"/>
    <lineage>
        <taxon>Bacteria</taxon>
        <taxon>Pseudomonadati</taxon>
        <taxon>Bacteroidota</taxon>
        <taxon>Chitinophagia</taxon>
        <taxon>Chitinophagales</taxon>
        <taxon>Chitinophagaceae</taxon>
        <taxon>Puia</taxon>
    </lineage>
</organism>
<dbReference type="AlphaFoldDB" id="A0A8J2UA46"/>
<name>A0A8J2UA46_9BACT</name>
<protein>
    <submittedName>
        <fullName evidence="1">Uncharacterized protein</fullName>
    </submittedName>
</protein>
<dbReference type="EMBL" id="BMJC01000001">
    <property type="protein sequence ID" value="GGA90071.1"/>
    <property type="molecule type" value="Genomic_DNA"/>
</dbReference>
<keyword evidence="2" id="KW-1185">Reference proteome</keyword>
<dbReference type="Proteomes" id="UP000607559">
    <property type="component" value="Unassembled WGS sequence"/>
</dbReference>
<gene>
    <name evidence="1" type="ORF">GCM10011511_11630</name>
</gene>
<proteinExistence type="predicted"/>
<sequence length="87" mass="9598">MDGDIISKALGISSAIILVVDHASQSDKPIGIREAMHLHGQTSVIDFHVVETMPMFNGIAKGSAAFFILLFRFPATIQKWEEEHNYG</sequence>
<evidence type="ECO:0000313" key="2">
    <source>
        <dbReference type="Proteomes" id="UP000607559"/>
    </source>
</evidence>